<dbReference type="InterPro" id="IPR035899">
    <property type="entry name" value="DBL_dom_sf"/>
</dbReference>
<dbReference type="InterPro" id="IPR011993">
    <property type="entry name" value="PH-like_dom_sf"/>
</dbReference>
<dbReference type="InterPro" id="IPR000219">
    <property type="entry name" value="DH_dom"/>
</dbReference>
<evidence type="ECO:0000256" key="1">
    <source>
        <dbReference type="SAM" id="Coils"/>
    </source>
</evidence>
<dbReference type="InterPro" id="IPR051092">
    <property type="entry name" value="FYVE_RhoGEF_PH"/>
</dbReference>
<protein>
    <submittedName>
        <fullName evidence="5">Rom2p</fullName>
    </submittedName>
</protein>
<dbReference type="Gene3D" id="1.20.900.10">
    <property type="entry name" value="Dbl homology (DH) domain"/>
    <property type="match status" value="1"/>
</dbReference>
<feature type="compositionally biased region" description="Polar residues" evidence="2">
    <location>
        <begin position="38"/>
        <end position="48"/>
    </location>
</feature>
<feature type="compositionally biased region" description="Acidic residues" evidence="2">
    <location>
        <begin position="228"/>
        <end position="238"/>
    </location>
</feature>
<dbReference type="PANTHER" id="PTHR12673:SF159">
    <property type="entry name" value="LD03170P"/>
    <property type="match status" value="1"/>
</dbReference>
<dbReference type="HOGENOM" id="CLU_031743_0_0_1"/>
<evidence type="ECO:0000313" key="5">
    <source>
        <dbReference type="EMBL" id="EXX54163.1"/>
    </source>
</evidence>
<dbReference type="OrthoDB" id="660555at2759"/>
<feature type="region of interest" description="Disordered" evidence="2">
    <location>
        <begin position="226"/>
        <end position="255"/>
    </location>
</feature>
<feature type="region of interest" description="Disordered" evidence="2">
    <location>
        <begin position="34"/>
        <end position="189"/>
    </location>
</feature>
<reference evidence="5 6" key="1">
    <citation type="submission" date="2014-02" db="EMBL/GenBank/DDBJ databases">
        <title>Single nucleus genome sequencing reveals high similarity among nuclei of an endomycorrhizal fungus.</title>
        <authorList>
            <person name="Lin K."/>
            <person name="Geurts R."/>
            <person name="Zhang Z."/>
            <person name="Limpens E."/>
            <person name="Saunders D.G."/>
            <person name="Mu D."/>
            <person name="Pang E."/>
            <person name="Cao H."/>
            <person name="Cha H."/>
            <person name="Lin T."/>
            <person name="Zhou Q."/>
            <person name="Shang Y."/>
            <person name="Li Y."/>
            <person name="Ivanov S."/>
            <person name="Sharma T."/>
            <person name="Velzen R.V."/>
            <person name="Ruijter N.D."/>
            <person name="Aanen D.K."/>
            <person name="Win J."/>
            <person name="Kamoun S."/>
            <person name="Bisseling T."/>
            <person name="Huang S."/>
        </authorList>
    </citation>
    <scope>NUCLEOTIDE SEQUENCE [LARGE SCALE GENOMIC DNA]</scope>
    <source>
        <strain evidence="6">DAOM197198w</strain>
    </source>
</reference>
<evidence type="ECO:0000259" key="3">
    <source>
        <dbReference type="PROSITE" id="PS50003"/>
    </source>
</evidence>
<comment type="caution">
    <text evidence="5">The sequence shown here is derived from an EMBL/GenBank/DDBJ whole genome shotgun (WGS) entry which is preliminary data.</text>
</comment>
<evidence type="ECO:0000256" key="2">
    <source>
        <dbReference type="SAM" id="MobiDB-lite"/>
    </source>
</evidence>
<dbReference type="EMBL" id="JEMT01028605">
    <property type="protein sequence ID" value="EXX54163.1"/>
    <property type="molecule type" value="Genomic_DNA"/>
</dbReference>
<feature type="compositionally biased region" description="Polar residues" evidence="2">
    <location>
        <begin position="75"/>
        <end position="98"/>
    </location>
</feature>
<feature type="compositionally biased region" description="Polar residues" evidence="2">
    <location>
        <begin position="167"/>
        <end position="186"/>
    </location>
</feature>
<dbReference type="CDD" id="cd00160">
    <property type="entry name" value="RhoGEF"/>
    <property type="match status" value="1"/>
</dbReference>
<feature type="compositionally biased region" description="Basic and acidic residues" evidence="2">
    <location>
        <begin position="49"/>
        <end position="63"/>
    </location>
</feature>
<dbReference type="InterPro" id="IPR001849">
    <property type="entry name" value="PH_domain"/>
</dbReference>
<feature type="region of interest" description="Disordered" evidence="2">
    <location>
        <begin position="1"/>
        <end position="21"/>
    </location>
</feature>
<organism evidence="5 6">
    <name type="scientific">Rhizophagus irregularis (strain DAOM 197198w)</name>
    <name type="common">Glomus intraradices</name>
    <dbReference type="NCBI Taxonomy" id="1432141"/>
    <lineage>
        <taxon>Eukaryota</taxon>
        <taxon>Fungi</taxon>
        <taxon>Fungi incertae sedis</taxon>
        <taxon>Mucoromycota</taxon>
        <taxon>Glomeromycotina</taxon>
        <taxon>Glomeromycetes</taxon>
        <taxon>Glomerales</taxon>
        <taxon>Glomeraceae</taxon>
        <taxon>Rhizophagus</taxon>
    </lineage>
</organism>
<feature type="coiled-coil region" evidence="1">
    <location>
        <begin position="438"/>
        <end position="465"/>
    </location>
</feature>
<feature type="compositionally biased region" description="Low complexity" evidence="2">
    <location>
        <begin position="137"/>
        <end position="149"/>
    </location>
</feature>
<proteinExistence type="predicted"/>
<sequence length="603" mass="69747">MSSRGDSGYMSNYSSIYSQKSDNFEDYYEDDYIDYNDTRNSLPTFNNNRKYESSEYSHSRRTSDANYLYTPPSPNLQQYSTSPNSSQKYIQNEFSTPESSRRDLSPNSQNRKPSLPSSPRNGLPINSPVMFQQQSYNNNNNFNNNNNNNLQGRPNMINPPPRDDSSKNTNRSYTVGPNPRQYTSLPMSPKIHAETSRILIDNNYNERPDNDQIANTHEFETSDIIDSYYDDPEDPEDPVDPKDSELNKPVPTSAVAANRKREAAVNEILTTELTYVDGLRKLVRIYLLPMRQRSANKILSKPIATIEEISTIFGNVEQLLKLHEQLLKSLEERKINWSPTRHISDIFLKNAPYLKMYAIYFKSFPQAIATMERLSKESKEFKKFLQQCQQNPELGGLPFNSFLSLPIQRIPRYKLLLEALLKYTEESDPDYNNLKKCVNQISAIADEVNEKIRDAENQQKVLEIQGQVTGLPNNIVHPARRFIYKGNLYKVSPTKVNSYASLQDVRVHFLFNDLLIFCLDFQGIYHYKGEIDLRYASVKDTYEDSELPYCFQIKTKNGTHTVRAKNREEKTEWIARLNETIWSLQNVQNGRGKLLIPISNNSH</sequence>
<dbReference type="PROSITE" id="PS50003">
    <property type="entry name" value="PH_DOMAIN"/>
    <property type="match status" value="1"/>
</dbReference>
<feature type="compositionally biased region" description="Polar residues" evidence="2">
    <location>
        <begin position="105"/>
        <end position="120"/>
    </location>
</feature>
<dbReference type="SMART" id="SM00325">
    <property type="entry name" value="RhoGEF"/>
    <property type="match status" value="1"/>
</dbReference>
<gene>
    <name evidence="5" type="ORF">RirG_237320</name>
</gene>
<dbReference type="Pfam" id="PF00169">
    <property type="entry name" value="PH"/>
    <property type="match status" value="1"/>
</dbReference>
<dbReference type="Gene3D" id="2.30.29.30">
    <property type="entry name" value="Pleckstrin-homology domain (PH domain)/Phosphotyrosine-binding domain (PTB)"/>
    <property type="match status" value="1"/>
</dbReference>
<dbReference type="GO" id="GO:0005085">
    <property type="term" value="F:guanyl-nucleotide exchange factor activity"/>
    <property type="evidence" value="ECO:0007669"/>
    <property type="project" value="InterPro"/>
</dbReference>
<dbReference type="STRING" id="1432141.A0A015LH47"/>
<name>A0A015LH47_RHIIW</name>
<dbReference type="GO" id="GO:0005737">
    <property type="term" value="C:cytoplasm"/>
    <property type="evidence" value="ECO:0007669"/>
    <property type="project" value="TreeGrafter"/>
</dbReference>
<dbReference type="SUPFAM" id="SSF50729">
    <property type="entry name" value="PH domain-like"/>
    <property type="match status" value="1"/>
</dbReference>
<dbReference type="PROSITE" id="PS50010">
    <property type="entry name" value="DH_2"/>
    <property type="match status" value="1"/>
</dbReference>
<feature type="domain" description="PH" evidence="3">
    <location>
        <begin position="481"/>
        <end position="582"/>
    </location>
</feature>
<dbReference type="Pfam" id="PF00621">
    <property type="entry name" value="RhoGEF"/>
    <property type="match status" value="1"/>
</dbReference>
<evidence type="ECO:0000259" key="4">
    <source>
        <dbReference type="PROSITE" id="PS50010"/>
    </source>
</evidence>
<evidence type="ECO:0000313" key="6">
    <source>
        <dbReference type="Proteomes" id="UP000022910"/>
    </source>
</evidence>
<dbReference type="AlphaFoldDB" id="A0A015LH47"/>
<dbReference type="SUPFAM" id="SSF48065">
    <property type="entry name" value="DBL homology domain (DH-domain)"/>
    <property type="match status" value="1"/>
</dbReference>
<keyword evidence="6" id="KW-1185">Reference proteome</keyword>
<dbReference type="OMA" id="IANTHEF"/>
<dbReference type="SMART" id="SM00233">
    <property type="entry name" value="PH"/>
    <property type="match status" value="1"/>
</dbReference>
<dbReference type="Proteomes" id="UP000022910">
    <property type="component" value="Unassembled WGS sequence"/>
</dbReference>
<keyword evidence="1" id="KW-0175">Coiled coil</keyword>
<feature type="domain" description="DH" evidence="4">
    <location>
        <begin position="260"/>
        <end position="451"/>
    </location>
</feature>
<accession>A0A015LH47</accession>
<dbReference type="PANTHER" id="PTHR12673">
    <property type="entry name" value="FACIOGENITAL DYSPLASIA PROTEIN"/>
    <property type="match status" value="1"/>
</dbReference>